<name>A0AA97F7E1_9SPHN</name>
<proteinExistence type="predicted"/>
<evidence type="ECO:0000313" key="2">
    <source>
        <dbReference type="Proteomes" id="UP001302429"/>
    </source>
</evidence>
<accession>A0AA97F7E1</accession>
<evidence type="ECO:0000313" key="1">
    <source>
        <dbReference type="EMBL" id="WOE75551.1"/>
    </source>
</evidence>
<reference evidence="1 2" key="1">
    <citation type="submission" date="2023-10" db="EMBL/GenBank/DDBJ databases">
        <title>Complete genome sequence of a Sphingomonadaceae bacterium.</title>
        <authorList>
            <person name="Yan C."/>
        </authorList>
    </citation>
    <scope>NUCLEOTIDE SEQUENCE [LARGE SCALE GENOMIC DNA]</scope>
    <source>
        <strain evidence="1 2">SCSIO 66989</strain>
    </source>
</reference>
<dbReference type="RefSeq" id="WP_317082567.1">
    <property type="nucleotide sequence ID" value="NZ_CP136594.1"/>
</dbReference>
<dbReference type="KEGG" id="acoa:RB602_02220"/>
<dbReference type="AlphaFoldDB" id="A0AA97F7E1"/>
<sequence>MLLESCWYPEDGKAQYLTAIVLIHEIDSAYYGRAYSLFCANDIDNPAYFQGQLNLPLEKDKMRYKSQTISPGTLSHGIELNSLKYIVIVEGHGDVLNSEYYGIEAHTLDFQDVENVEFVQHNYEELWNMKEKDFRDILNSIWRE</sequence>
<organism evidence="1 2">
    <name type="scientific">Alterisphingorhabdus coralli</name>
    <dbReference type="NCBI Taxonomy" id="3071408"/>
    <lineage>
        <taxon>Bacteria</taxon>
        <taxon>Pseudomonadati</taxon>
        <taxon>Pseudomonadota</taxon>
        <taxon>Alphaproteobacteria</taxon>
        <taxon>Sphingomonadales</taxon>
        <taxon>Sphingomonadaceae</taxon>
        <taxon>Alterisphingorhabdus (ex Yan et al. 2024)</taxon>
    </lineage>
</organism>
<protein>
    <submittedName>
        <fullName evidence="1">Uncharacterized protein</fullName>
    </submittedName>
</protein>
<keyword evidence="2" id="KW-1185">Reference proteome</keyword>
<gene>
    <name evidence="1" type="ORF">RB602_02220</name>
</gene>
<dbReference type="EMBL" id="CP136594">
    <property type="protein sequence ID" value="WOE75551.1"/>
    <property type="molecule type" value="Genomic_DNA"/>
</dbReference>
<dbReference type="Proteomes" id="UP001302429">
    <property type="component" value="Chromosome"/>
</dbReference>